<evidence type="ECO:0000256" key="3">
    <source>
        <dbReference type="ARBA" id="ARBA00011557"/>
    </source>
</evidence>
<evidence type="ECO:0000313" key="15">
    <source>
        <dbReference type="Proteomes" id="UP000586722"/>
    </source>
</evidence>
<feature type="transmembrane region" description="Helical" evidence="11">
    <location>
        <begin position="142"/>
        <end position="163"/>
    </location>
</feature>
<keyword evidence="5 11" id="KW-0813">Transport</keyword>
<evidence type="ECO:0000256" key="7">
    <source>
        <dbReference type="ARBA" id="ARBA00022692"/>
    </source>
</evidence>
<feature type="transmembrane region" description="Helical" evidence="11">
    <location>
        <begin position="184"/>
        <end position="209"/>
    </location>
</feature>
<protein>
    <recommendedName>
        <fullName evidence="4 12">sn-glycerol-3-phosphate transport system permease protein UgpE</fullName>
    </recommendedName>
</protein>
<keyword evidence="12" id="KW-0997">Cell inner membrane</keyword>
<dbReference type="InterPro" id="IPR000515">
    <property type="entry name" value="MetI-like"/>
</dbReference>
<evidence type="ECO:0000256" key="1">
    <source>
        <dbReference type="ARBA" id="ARBA00004651"/>
    </source>
</evidence>
<dbReference type="PANTHER" id="PTHR43744">
    <property type="entry name" value="ABC TRANSPORTER PERMEASE PROTEIN MG189-RELATED-RELATED"/>
    <property type="match status" value="1"/>
</dbReference>
<evidence type="ECO:0000256" key="12">
    <source>
        <dbReference type="RuleBase" id="RU363056"/>
    </source>
</evidence>
<dbReference type="RefSeq" id="WP_161709753.1">
    <property type="nucleotide sequence ID" value="NZ_JAABLQ010000005.1"/>
</dbReference>
<dbReference type="PROSITE" id="PS50928">
    <property type="entry name" value="ABC_TM1"/>
    <property type="match status" value="1"/>
</dbReference>
<organism evidence="14 15">
    <name type="scientific">Pannonibacter tanglangensis</name>
    <dbReference type="NCBI Taxonomy" id="2750084"/>
    <lineage>
        <taxon>Bacteria</taxon>
        <taxon>Pseudomonadati</taxon>
        <taxon>Pseudomonadota</taxon>
        <taxon>Alphaproteobacteria</taxon>
        <taxon>Hyphomicrobiales</taxon>
        <taxon>Stappiaceae</taxon>
        <taxon>Pannonibacter</taxon>
    </lineage>
</organism>
<keyword evidence="6 12" id="KW-1003">Cell membrane</keyword>
<reference evidence="15" key="1">
    <citation type="submission" date="2020-01" db="EMBL/GenBank/DDBJ databases">
        <authorList>
            <person name="Fang Y."/>
            <person name="Sun R."/>
            <person name="Nie L."/>
            <person name="He J."/>
            <person name="Hao L."/>
            <person name="Wang L."/>
            <person name="Su S."/>
            <person name="Lv E."/>
            <person name="Zhang Z."/>
            <person name="Xie R."/>
            <person name="Liu H."/>
        </authorList>
    </citation>
    <scope>NUCLEOTIDE SEQUENCE [LARGE SCALE GENOMIC DNA]</scope>
    <source>
        <strain evidence="15">XCT-53</strain>
    </source>
</reference>
<evidence type="ECO:0000313" key="14">
    <source>
        <dbReference type="EMBL" id="NBN80542.1"/>
    </source>
</evidence>
<dbReference type="PANTHER" id="PTHR43744:SF8">
    <property type="entry name" value="SN-GLYCEROL-3-PHOSPHATE TRANSPORT SYSTEM PERMEASE PROTEIN UGPE"/>
    <property type="match status" value="1"/>
</dbReference>
<feature type="transmembrane region" description="Helical" evidence="11">
    <location>
        <begin position="109"/>
        <end position="130"/>
    </location>
</feature>
<dbReference type="InterPro" id="IPR035906">
    <property type="entry name" value="MetI-like_sf"/>
</dbReference>
<dbReference type="Proteomes" id="UP000586722">
    <property type="component" value="Unassembled WGS sequence"/>
</dbReference>
<keyword evidence="15" id="KW-1185">Reference proteome</keyword>
<evidence type="ECO:0000259" key="13">
    <source>
        <dbReference type="PROSITE" id="PS50928"/>
    </source>
</evidence>
<sequence>MSRVRPFDHLLLILGAFFMIAPVVMAFLTSTHSSIEIHQNGLMLSMGDELVATYTKVLTHQGGFTGQVTGTTMLMNSLILGVGFAVGKIALSMIAAYALVYFRLPLASLFFWIIFTTLLLPLEVRILPSYEVVQGLGMLNSYSGLIVPLLASATGTFYFRQFFRSVPEELVEAARIDGAGPVRFFLDILVPISRTMIAAIFIIMFVYGWNQYLWPTLMTNDEAYFTLVRGIKTILLSWIGSQIPDYNEAFALTILAMLPPVLIVVVFQSWFIKGLTESDK</sequence>
<evidence type="ECO:0000256" key="2">
    <source>
        <dbReference type="ARBA" id="ARBA00009306"/>
    </source>
</evidence>
<dbReference type="SUPFAM" id="SSF161098">
    <property type="entry name" value="MetI-like"/>
    <property type="match status" value="1"/>
</dbReference>
<evidence type="ECO:0000256" key="10">
    <source>
        <dbReference type="ARBA" id="ARBA00037054"/>
    </source>
</evidence>
<evidence type="ECO:0000256" key="5">
    <source>
        <dbReference type="ARBA" id="ARBA00022448"/>
    </source>
</evidence>
<comment type="subcellular location">
    <subcellularLocation>
        <location evidence="12">Cell inner membrane</location>
        <topology evidence="12">Multi-pass membrane protein</topology>
    </subcellularLocation>
    <subcellularLocation>
        <location evidence="1 11">Cell membrane</location>
        <topology evidence="1 11">Multi-pass membrane protein</topology>
    </subcellularLocation>
</comment>
<evidence type="ECO:0000256" key="9">
    <source>
        <dbReference type="ARBA" id="ARBA00023136"/>
    </source>
</evidence>
<dbReference type="NCBIfam" id="NF008210">
    <property type="entry name" value="PRK10973.1"/>
    <property type="match status" value="1"/>
</dbReference>
<accession>A0A7X5F6B3</accession>
<feature type="transmembrane region" description="Helical" evidence="11">
    <location>
        <begin position="249"/>
        <end position="272"/>
    </location>
</feature>
<dbReference type="EMBL" id="JAABLQ010000005">
    <property type="protein sequence ID" value="NBN80542.1"/>
    <property type="molecule type" value="Genomic_DNA"/>
</dbReference>
<comment type="subunit">
    <text evidence="3 12">The complex is composed of two ATP-binding proteins (UgpC), two transmembrane proteins (UgpA and UgpE) and a solute-binding protein (UgpB).</text>
</comment>
<evidence type="ECO:0000256" key="8">
    <source>
        <dbReference type="ARBA" id="ARBA00022989"/>
    </source>
</evidence>
<comment type="similarity">
    <text evidence="2 11">Belongs to the binding-protein-dependent transport system permease family.</text>
</comment>
<dbReference type="GO" id="GO:0005886">
    <property type="term" value="C:plasma membrane"/>
    <property type="evidence" value="ECO:0007669"/>
    <property type="project" value="UniProtKB-SubCell"/>
</dbReference>
<comment type="caution">
    <text evidence="14">The sequence shown here is derived from an EMBL/GenBank/DDBJ whole genome shotgun (WGS) entry which is preliminary data.</text>
</comment>
<evidence type="ECO:0000256" key="11">
    <source>
        <dbReference type="RuleBase" id="RU363032"/>
    </source>
</evidence>
<keyword evidence="7 11" id="KW-0812">Transmembrane</keyword>
<comment type="caution">
    <text evidence="12">Lacks conserved residue(s) required for the propagation of feature annotation.</text>
</comment>
<evidence type="ECO:0000256" key="4">
    <source>
        <dbReference type="ARBA" id="ARBA00020515"/>
    </source>
</evidence>
<dbReference type="Gene3D" id="1.10.3720.10">
    <property type="entry name" value="MetI-like"/>
    <property type="match status" value="1"/>
</dbReference>
<comment type="function">
    <text evidence="10 12">Part of the ABC transporter complex UgpBAEC involved in sn-glycerol-3-phosphate (G3P) import. Probably responsible for the translocation of the substrate across the membrane.</text>
</comment>
<proteinExistence type="inferred from homology"/>
<evidence type="ECO:0000256" key="6">
    <source>
        <dbReference type="ARBA" id="ARBA00022475"/>
    </source>
</evidence>
<dbReference type="Pfam" id="PF00528">
    <property type="entry name" value="BPD_transp_1"/>
    <property type="match status" value="1"/>
</dbReference>
<dbReference type="CDD" id="cd06261">
    <property type="entry name" value="TM_PBP2"/>
    <property type="match status" value="1"/>
</dbReference>
<feature type="domain" description="ABC transmembrane type-1" evidence="13">
    <location>
        <begin position="74"/>
        <end position="267"/>
    </location>
</feature>
<name>A0A7X5F6B3_9HYPH</name>
<gene>
    <name evidence="12 14" type="primary">ugpE</name>
    <name evidence="14" type="ORF">GWI72_19880</name>
</gene>
<keyword evidence="8 11" id="KW-1133">Transmembrane helix</keyword>
<dbReference type="AlphaFoldDB" id="A0A7X5F6B3"/>
<keyword evidence="9 11" id="KW-0472">Membrane</keyword>
<dbReference type="GO" id="GO:0055085">
    <property type="term" value="P:transmembrane transport"/>
    <property type="evidence" value="ECO:0007669"/>
    <property type="project" value="InterPro"/>
</dbReference>